<name>A0A4R3QNZ0_RHISU</name>
<dbReference type="EMBL" id="SMBH01000001">
    <property type="protein sequence ID" value="TCU20076.1"/>
    <property type="molecule type" value="Genomic_DNA"/>
</dbReference>
<evidence type="ECO:0000313" key="1">
    <source>
        <dbReference type="EMBL" id="TCU20076.1"/>
    </source>
</evidence>
<evidence type="ECO:0000313" key="2">
    <source>
        <dbReference type="Proteomes" id="UP000294576"/>
    </source>
</evidence>
<reference evidence="1 2" key="1">
    <citation type="submission" date="2019-03" db="EMBL/GenBank/DDBJ databases">
        <title>Genomic Encyclopedia of Type Strains, Phase IV (KMG-V): Genome sequencing to study the core and pangenomes of soil and plant-associated prokaryotes.</title>
        <authorList>
            <person name="Whitman W."/>
        </authorList>
    </citation>
    <scope>NUCLEOTIDE SEQUENCE [LARGE SCALE GENOMIC DNA]</scope>
    <source>
        <strain evidence="1 2">Hc14</strain>
    </source>
</reference>
<proteinExistence type="predicted"/>
<protein>
    <submittedName>
        <fullName evidence="1">Uncharacterized protein</fullName>
    </submittedName>
</protein>
<sequence>MAFNTRRLQFAGHSGATLAARLDFPNGPLRALRTFCPLLHLLQGFGSSAALQRSLRAKVSL</sequence>
<organism evidence="1 2">
    <name type="scientific">Rhizobium sullae</name>
    <name type="common">Rhizobium hedysari</name>
    <dbReference type="NCBI Taxonomy" id="50338"/>
    <lineage>
        <taxon>Bacteria</taxon>
        <taxon>Pseudomonadati</taxon>
        <taxon>Pseudomonadota</taxon>
        <taxon>Alphaproteobacteria</taxon>
        <taxon>Hyphomicrobiales</taxon>
        <taxon>Rhizobiaceae</taxon>
        <taxon>Rhizobium/Agrobacterium group</taxon>
        <taxon>Rhizobium</taxon>
    </lineage>
</organism>
<comment type="caution">
    <text evidence="1">The sequence shown here is derived from an EMBL/GenBank/DDBJ whole genome shotgun (WGS) entry which is preliminary data.</text>
</comment>
<accession>A0A4R3QNZ0</accession>
<dbReference type="AlphaFoldDB" id="A0A4R3QNZ0"/>
<gene>
    <name evidence="1" type="ORF">EV132_101140</name>
</gene>
<dbReference type="Proteomes" id="UP000294576">
    <property type="component" value="Unassembled WGS sequence"/>
</dbReference>